<dbReference type="InterPro" id="IPR013783">
    <property type="entry name" value="Ig-like_fold"/>
</dbReference>
<dbReference type="Gene3D" id="2.60.40.10">
    <property type="entry name" value="Immunoglobulins"/>
    <property type="match status" value="1"/>
</dbReference>
<dbReference type="AlphaFoldDB" id="F4PUS6"/>
<keyword evidence="5" id="KW-1185">Reference proteome</keyword>
<name>F4PUS6_CACFS</name>
<feature type="compositionally biased region" description="Low complexity" evidence="2">
    <location>
        <begin position="201"/>
        <end position="217"/>
    </location>
</feature>
<dbReference type="InterPro" id="IPR044785">
    <property type="entry name" value="RopGAP1-5"/>
</dbReference>
<evidence type="ECO:0000256" key="2">
    <source>
        <dbReference type="SAM" id="MobiDB-lite"/>
    </source>
</evidence>
<feature type="compositionally biased region" description="Basic and acidic residues" evidence="2">
    <location>
        <begin position="28"/>
        <end position="40"/>
    </location>
</feature>
<dbReference type="PANTHER" id="PTHR23177:SF58">
    <property type="entry name" value="RHO GTPASE-ACTIVATING PROTEIN GACK"/>
    <property type="match status" value="1"/>
</dbReference>
<gene>
    <name evidence="4" type="primary">gacK</name>
    <name evidence="4" type="ORF">DFA_00970</name>
</gene>
<dbReference type="OrthoDB" id="185175at2759"/>
<feature type="compositionally biased region" description="Low complexity" evidence="2">
    <location>
        <begin position="343"/>
        <end position="357"/>
    </location>
</feature>
<feature type="domain" description="Rho-GAP" evidence="3">
    <location>
        <begin position="627"/>
        <end position="782"/>
    </location>
</feature>
<feature type="region of interest" description="Disordered" evidence="2">
    <location>
        <begin position="201"/>
        <end position="266"/>
    </location>
</feature>
<dbReference type="Pfam" id="PF00620">
    <property type="entry name" value="RhoGAP"/>
    <property type="match status" value="1"/>
</dbReference>
<accession>F4PUS6</accession>
<dbReference type="Gene3D" id="1.10.555.10">
    <property type="entry name" value="Rho GTPase activation protein"/>
    <property type="match status" value="1"/>
</dbReference>
<dbReference type="SUPFAM" id="SSF48350">
    <property type="entry name" value="GTPase activation domain, GAP"/>
    <property type="match status" value="1"/>
</dbReference>
<sequence length="782" mass="85401">MTEVENIHQTSSSLMDSSDEEIDLLNNDNHHNNNQEHLTIRSDSSLSKSTSSLDQFETGINHNNNNNNNNGNKLSPIPFFQPIPQQTNNTLQTSISFNNEEIMNLVQLLSCFPQPPSYVPPTHTIAQSLKSRRDTVFGSSSSTLNSSSNTLSSVPSSVTSTPTTSMASFGGGSTNNSHSNLNTSFGDLKFIDQSIHNSSNSINNNNINNTTTNNNNSPAAVPPLSNLSDSANTTPTKNNSSSVITTPPPPSSNQITAAATTGNQPSKYNIQIENETISSSSPRLLKSNQEVSISYASEKANYRLTPRGINFKPVDFQPLNNNNNNNCSIIPEQSNNSPRRDNSAPTTPTQAPTTSSPFIGVVNPSTVTTTATSSSSSSSHSTPTLNTIEVKQPPLSPEWEVNLNHLELPPPLSINGDTAGESNGDPLFEQLARSYKCEFPTSSQEHVIMLNNLLTQENGLLSMYLDKCHECVTTPTNPLAQTSSPSARRSIFVSAVKLMQNDNERPSIRLSKTLISYGANASKIGVGSVECHPAPLNIELVSTITVSSTSSKKVKFKVLMGPPSKTHTVSVDPIEGVLKKKESCSMTIRLTLKTSVRMRRAIIVEVEGGLRHYIILHAETRPTPFGLPLNKCDMVQDGAFATVPSVLVQLKRHILANGGLNVESIFRLPPGDERTLMMTRERDWTNNQPLTSSNTNDLHNSAALIKLWFRELKNPILSPIRPESFLQFEANETEPNESKINSTLNQLPEPNQTIFLWLIDLLATISKNESINKMSSKNFDDL</sequence>
<dbReference type="PROSITE" id="PS50238">
    <property type="entry name" value="RHOGAP"/>
    <property type="match status" value="1"/>
</dbReference>
<evidence type="ECO:0000259" key="3">
    <source>
        <dbReference type="PROSITE" id="PS50238"/>
    </source>
</evidence>
<dbReference type="OMA" id="VKFKVLM"/>
<evidence type="ECO:0000313" key="5">
    <source>
        <dbReference type="Proteomes" id="UP000007797"/>
    </source>
</evidence>
<protein>
    <submittedName>
        <fullName evidence="4">RhoGAP domain-containing protein</fullName>
    </submittedName>
</protein>
<proteinExistence type="predicted"/>
<dbReference type="GO" id="GO:0005096">
    <property type="term" value="F:GTPase activator activity"/>
    <property type="evidence" value="ECO:0007669"/>
    <property type="project" value="UniProtKB-KW"/>
</dbReference>
<feature type="compositionally biased region" description="Low complexity" evidence="2">
    <location>
        <begin position="365"/>
        <end position="384"/>
    </location>
</feature>
<organism evidence="4 5">
    <name type="scientific">Cavenderia fasciculata</name>
    <name type="common">Slime mold</name>
    <name type="synonym">Dictyostelium fasciculatum</name>
    <dbReference type="NCBI Taxonomy" id="261658"/>
    <lineage>
        <taxon>Eukaryota</taxon>
        <taxon>Amoebozoa</taxon>
        <taxon>Evosea</taxon>
        <taxon>Eumycetozoa</taxon>
        <taxon>Dictyostelia</taxon>
        <taxon>Acytosteliales</taxon>
        <taxon>Cavenderiaceae</taxon>
        <taxon>Cavenderia</taxon>
    </lineage>
</organism>
<evidence type="ECO:0000256" key="1">
    <source>
        <dbReference type="ARBA" id="ARBA00022468"/>
    </source>
</evidence>
<dbReference type="SMART" id="SM00324">
    <property type="entry name" value="RhoGAP"/>
    <property type="match status" value="1"/>
</dbReference>
<dbReference type="InterPro" id="IPR000198">
    <property type="entry name" value="RhoGAP_dom"/>
</dbReference>
<dbReference type="Proteomes" id="UP000007797">
    <property type="component" value="Unassembled WGS sequence"/>
</dbReference>
<dbReference type="InterPro" id="IPR008936">
    <property type="entry name" value="Rho_GTPase_activation_prot"/>
</dbReference>
<feature type="compositionally biased region" description="Polar residues" evidence="2">
    <location>
        <begin position="253"/>
        <end position="266"/>
    </location>
</feature>
<dbReference type="KEGG" id="dfa:DFA_00970"/>
<evidence type="ECO:0000313" key="4">
    <source>
        <dbReference type="EMBL" id="EGG21095.1"/>
    </source>
</evidence>
<dbReference type="GeneID" id="14873273"/>
<dbReference type="RefSeq" id="XP_004358945.1">
    <property type="nucleotide sequence ID" value="XM_004358888.1"/>
</dbReference>
<keyword evidence="1" id="KW-0343">GTPase activation</keyword>
<feature type="compositionally biased region" description="Low complexity" evidence="2">
    <location>
        <begin position="139"/>
        <end position="165"/>
    </location>
</feature>
<feature type="compositionally biased region" description="Polar residues" evidence="2">
    <location>
        <begin position="327"/>
        <end position="337"/>
    </location>
</feature>
<feature type="compositionally biased region" description="Low complexity" evidence="2">
    <location>
        <begin position="61"/>
        <end position="74"/>
    </location>
</feature>
<dbReference type="EMBL" id="GL883010">
    <property type="protein sequence ID" value="EGG21095.1"/>
    <property type="molecule type" value="Genomic_DNA"/>
</dbReference>
<feature type="region of interest" description="Disordered" evidence="2">
    <location>
        <begin position="136"/>
        <end position="176"/>
    </location>
</feature>
<dbReference type="PANTHER" id="PTHR23177">
    <property type="entry name" value="MKIAA1688 PROTEIN"/>
    <property type="match status" value="1"/>
</dbReference>
<feature type="compositionally biased region" description="Polar residues" evidence="2">
    <location>
        <begin position="225"/>
        <end position="239"/>
    </location>
</feature>
<feature type="region of interest" description="Disordered" evidence="2">
    <location>
        <begin position="23"/>
        <end position="74"/>
    </location>
</feature>
<feature type="compositionally biased region" description="Low complexity" evidence="2">
    <location>
        <begin position="42"/>
        <end position="54"/>
    </location>
</feature>
<feature type="region of interest" description="Disordered" evidence="2">
    <location>
        <begin position="322"/>
        <end position="386"/>
    </location>
</feature>
<dbReference type="CDD" id="cd00159">
    <property type="entry name" value="RhoGAP"/>
    <property type="match status" value="1"/>
</dbReference>
<reference evidence="5" key="1">
    <citation type="journal article" date="2011" name="Genome Res.">
        <title>Phylogeny-wide analysis of social amoeba genomes highlights ancient origins for complex intercellular communication.</title>
        <authorList>
            <person name="Heidel A.J."/>
            <person name="Lawal H.M."/>
            <person name="Felder M."/>
            <person name="Schilde C."/>
            <person name="Helps N.R."/>
            <person name="Tunggal B."/>
            <person name="Rivero F."/>
            <person name="John U."/>
            <person name="Schleicher M."/>
            <person name="Eichinger L."/>
            <person name="Platzer M."/>
            <person name="Noegel A.A."/>
            <person name="Schaap P."/>
            <person name="Gloeckner G."/>
        </authorList>
    </citation>
    <scope>NUCLEOTIDE SEQUENCE [LARGE SCALE GENOMIC DNA]</scope>
    <source>
        <strain evidence="5">SH3</strain>
    </source>
</reference>
<dbReference type="GO" id="GO:0007165">
    <property type="term" value="P:signal transduction"/>
    <property type="evidence" value="ECO:0007669"/>
    <property type="project" value="InterPro"/>
</dbReference>